<sequence length="81" mass="8664">MLATAFFGPLTSCSCARGGTSAPASMEERARLLLSHETQNFYPGEARDPKTVVERVIARYVGQGQQFSLLACLLPNGSLSS</sequence>
<gene>
    <name evidence="1" type="ORF">V7S43_009423</name>
</gene>
<evidence type="ECO:0000313" key="2">
    <source>
        <dbReference type="Proteomes" id="UP001632037"/>
    </source>
</evidence>
<reference evidence="1 2" key="1">
    <citation type="submission" date="2024-09" db="EMBL/GenBank/DDBJ databases">
        <title>Genome sequencing and assembly of Phytophthora oleae, isolate VK10A, causative agent of rot of olive drupes.</title>
        <authorList>
            <person name="Conti Taguali S."/>
            <person name="Riolo M."/>
            <person name="La Spada F."/>
            <person name="Cacciola S.O."/>
            <person name="Dionisio G."/>
        </authorList>
    </citation>
    <scope>NUCLEOTIDE SEQUENCE [LARGE SCALE GENOMIC DNA]</scope>
    <source>
        <strain evidence="1 2">VK10A</strain>
    </source>
</reference>
<organism evidence="1 2">
    <name type="scientific">Phytophthora oleae</name>
    <dbReference type="NCBI Taxonomy" id="2107226"/>
    <lineage>
        <taxon>Eukaryota</taxon>
        <taxon>Sar</taxon>
        <taxon>Stramenopiles</taxon>
        <taxon>Oomycota</taxon>
        <taxon>Peronosporomycetes</taxon>
        <taxon>Peronosporales</taxon>
        <taxon>Peronosporaceae</taxon>
        <taxon>Phytophthora</taxon>
    </lineage>
</organism>
<dbReference type="Proteomes" id="UP001632037">
    <property type="component" value="Unassembled WGS sequence"/>
</dbReference>
<protein>
    <submittedName>
        <fullName evidence="1">Uncharacterized protein</fullName>
    </submittedName>
</protein>
<comment type="caution">
    <text evidence="1">The sequence shown here is derived from an EMBL/GenBank/DDBJ whole genome shotgun (WGS) entry which is preliminary data.</text>
</comment>
<dbReference type="EMBL" id="JBIMZQ010000020">
    <property type="protein sequence ID" value="KAL3665385.1"/>
    <property type="molecule type" value="Genomic_DNA"/>
</dbReference>
<dbReference type="AlphaFoldDB" id="A0ABD3FEM7"/>
<accession>A0ABD3FEM7</accession>
<evidence type="ECO:0000313" key="1">
    <source>
        <dbReference type="EMBL" id="KAL3665385.1"/>
    </source>
</evidence>
<name>A0ABD3FEM7_9STRA</name>
<keyword evidence="2" id="KW-1185">Reference proteome</keyword>
<proteinExistence type="predicted"/>